<gene>
    <name evidence="1" type="ORF">DCAF_LOCUS23128</name>
</gene>
<evidence type="ECO:0000313" key="2">
    <source>
        <dbReference type="Proteomes" id="UP001314170"/>
    </source>
</evidence>
<sequence>MSNSKVKKRWVKILLPCKLGQLKGCRFLFSTEDVKGDPLKQTPRHIKRAVYREHSA</sequence>
<proteinExistence type="predicted"/>
<organism evidence="1 2">
    <name type="scientific">Dovyalis caffra</name>
    <dbReference type="NCBI Taxonomy" id="77055"/>
    <lineage>
        <taxon>Eukaryota</taxon>
        <taxon>Viridiplantae</taxon>
        <taxon>Streptophyta</taxon>
        <taxon>Embryophyta</taxon>
        <taxon>Tracheophyta</taxon>
        <taxon>Spermatophyta</taxon>
        <taxon>Magnoliopsida</taxon>
        <taxon>eudicotyledons</taxon>
        <taxon>Gunneridae</taxon>
        <taxon>Pentapetalae</taxon>
        <taxon>rosids</taxon>
        <taxon>fabids</taxon>
        <taxon>Malpighiales</taxon>
        <taxon>Salicaceae</taxon>
        <taxon>Flacourtieae</taxon>
        <taxon>Dovyalis</taxon>
    </lineage>
</organism>
<dbReference type="Proteomes" id="UP001314170">
    <property type="component" value="Unassembled WGS sequence"/>
</dbReference>
<name>A0AAV1SJ17_9ROSI</name>
<reference evidence="1 2" key="1">
    <citation type="submission" date="2024-01" db="EMBL/GenBank/DDBJ databases">
        <authorList>
            <person name="Waweru B."/>
        </authorList>
    </citation>
    <scope>NUCLEOTIDE SEQUENCE [LARGE SCALE GENOMIC DNA]</scope>
</reference>
<keyword evidence="2" id="KW-1185">Reference proteome</keyword>
<accession>A0AAV1SJ17</accession>
<protein>
    <submittedName>
        <fullName evidence="1">Uncharacterized protein</fullName>
    </submittedName>
</protein>
<dbReference type="AlphaFoldDB" id="A0AAV1SJ17"/>
<comment type="caution">
    <text evidence="1">The sequence shown here is derived from an EMBL/GenBank/DDBJ whole genome shotgun (WGS) entry which is preliminary data.</text>
</comment>
<dbReference type="EMBL" id="CAWUPB010001184">
    <property type="protein sequence ID" value="CAK7350397.1"/>
    <property type="molecule type" value="Genomic_DNA"/>
</dbReference>
<evidence type="ECO:0000313" key="1">
    <source>
        <dbReference type="EMBL" id="CAK7350397.1"/>
    </source>
</evidence>